<name>A0ABR4KYU2_9EURO</name>
<comment type="caution">
    <text evidence="1">The sequence shown here is derived from an EMBL/GenBank/DDBJ whole genome shotgun (WGS) entry which is preliminary data.</text>
</comment>
<reference evidence="1 2" key="1">
    <citation type="submission" date="2024-07" db="EMBL/GenBank/DDBJ databases">
        <title>Section-level genome sequencing and comparative genomics of Aspergillus sections Usti and Cavernicolus.</title>
        <authorList>
            <consortium name="Lawrence Berkeley National Laboratory"/>
            <person name="Nybo J.L."/>
            <person name="Vesth T.C."/>
            <person name="Theobald S."/>
            <person name="Frisvad J.C."/>
            <person name="Larsen T.O."/>
            <person name="Kjaerboelling I."/>
            <person name="Rothschild-Mancinelli K."/>
            <person name="Lyhne E.K."/>
            <person name="Kogle M.E."/>
            <person name="Barry K."/>
            <person name="Clum A."/>
            <person name="Na H."/>
            <person name="Ledsgaard L."/>
            <person name="Lin J."/>
            <person name="Lipzen A."/>
            <person name="Kuo A."/>
            <person name="Riley R."/>
            <person name="Mondo S."/>
            <person name="Labutti K."/>
            <person name="Haridas S."/>
            <person name="Pangalinan J."/>
            <person name="Salamov A.A."/>
            <person name="Simmons B.A."/>
            <person name="Magnuson J.K."/>
            <person name="Chen J."/>
            <person name="Drula E."/>
            <person name="Henrissat B."/>
            <person name="Wiebenga A."/>
            <person name="Lubbers R.J."/>
            <person name="Gomes A.C."/>
            <person name="Makela M.R."/>
            <person name="Stajich J."/>
            <person name="Grigoriev I.V."/>
            <person name="Mortensen U.H."/>
            <person name="De Vries R.P."/>
            <person name="Baker S.E."/>
            <person name="Andersen M.R."/>
        </authorList>
    </citation>
    <scope>NUCLEOTIDE SEQUENCE [LARGE SCALE GENOMIC DNA]</scope>
    <source>
        <strain evidence="1 2">CBS 123904</strain>
    </source>
</reference>
<gene>
    <name evidence="1" type="ORF">BJY01DRAFT_242772</name>
</gene>
<organism evidence="1 2">
    <name type="scientific">Aspergillus pseudoustus</name>
    <dbReference type="NCBI Taxonomy" id="1810923"/>
    <lineage>
        <taxon>Eukaryota</taxon>
        <taxon>Fungi</taxon>
        <taxon>Dikarya</taxon>
        <taxon>Ascomycota</taxon>
        <taxon>Pezizomycotina</taxon>
        <taxon>Eurotiomycetes</taxon>
        <taxon>Eurotiomycetidae</taxon>
        <taxon>Eurotiales</taxon>
        <taxon>Aspergillaceae</taxon>
        <taxon>Aspergillus</taxon>
        <taxon>Aspergillus subgen. Nidulantes</taxon>
    </lineage>
</organism>
<evidence type="ECO:0000313" key="2">
    <source>
        <dbReference type="Proteomes" id="UP001610446"/>
    </source>
</evidence>
<dbReference type="EMBL" id="JBFXLU010000007">
    <property type="protein sequence ID" value="KAL2856437.1"/>
    <property type="molecule type" value="Genomic_DNA"/>
</dbReference>
<proteinExistence type="predicted"/>
<evidence type="ECO:0008006" key="3">
    <source>
        <dbReference type="Google" id="ProtNLM"/>
    </source>
</evidence>
<protein>
    <recommendedName>
        <fullName evidence="3">Isoprenoid synthase domain-containing protein</fullName>
    </recommendedName>
</protein>
<keyword evidence="2" id="KW-1185">Reference proteome</keyword>
<evidence type="ECO:0000313" key="1">
    <source>
        <dbReference type="EMBL" id="KAL2856437.1"/>
    </source>
</evidence>
<sequence>MIRQYPELLPIAKATIPLPDLLAPEDERWTLEQILATYKALVAQDLGRLLEMVRDGDDYTGFYKSKVEFIHHTVRDFLRSSSDVKEQFETELEGEQRSTWMIACQAMLFVYKAVPYLGFQGKDLVRSMLFYASGAVSTKQAVPYETAVGWIDEVETLFTSHTMSGPNSEPLCRFFLCLDAQYGFHGRLKRQMSRHKKILDLNSNRR</sequence>
<accession>A0ABR4KYU2</accession>
<dbReference type="Proteomes" id="UP001610446">
    <property type="component" value="Unassembled WGS sequence"/>
</dbReference>